<protein>
    <recommendedName>
        <fullName evidence="9">Cytochrome P450 oxidoreductase</fullName>
    </recommendedName>
</protein>
<feature type="binding site" description="axial binding residue" evidence="5">
    <location>
        <position position="443"/>
    </location>
    <ligand>
        <name>heme</name>
        <dbReference type="ChEBI" id="CHEBI:30413"/>
    </ligand>
    <ligandPart>
        <name>Fe</name>
        <dbReference type="ChEBI" id="CHEBI:18248"/>
    </ligandPart>
</feature>
<evidence type="ECO:0000313" key="8">
    <source>
        <dbReference type="Proteomes" id="UP000019471"/>
    </source>
</evidence>
<dbReference type="InterPro" id="IPR002401">
    <property type="entry name" value="Cyt_P450_E_grp-I"/>
</dbReference>
<evidence type="ECO:0000256" key="1">
    <source>
        <dbReference type="ARBA" id="ARBA00010617"/>
    </source>
</evidence>
<gene>
    <name evidence="7" type="ORF">A1O5_10847</name>
</gene>
<keyword evidence="8" id="KW-1185">Reference proteome</keyword>
<keyword evidence="3 6" id="KW-0560">Oxidoreductase</keyword>
<dbReference type="AlphaFoldDB" id="W9WNJ0"/>
<keyword evidence="5 6" id="KW-0349">Heme</keyword>
<dbReference type="GeneID" id="19195538"/>
<dbReference type="PRINTS" id="PR00463">
    <property type="entry name" value="EP450I"/>
</dbReference>
<dbReference type="GO" id="GO:0020037">
    <property type="term" value="F:heme binding"/>
    <property type="evidence" value="ECO:0007669"/>
    <property type="project" value="InterPro"/>
</dbReference>
<dbReference type="Proteomes" id="UP000019471">
    <property type="component" value="Unassembled WGS sequence"/>
</dbReference>
<dbReference type="PANTHER" id="PTHR46300:SF11">
    <property type="entry name" value="OXIDOREDUCTASE, PUTATIVE-RELATED"/>
    <property type="match status" value="1"/>
</dbReference>
<proteinExistence type="inferred from homology"/>
<dbReference type="Pfam" id="PF00067">
    <property type="entry name" value="p450"/>
    <property type="match status" value="1"/>
</dbReference>
<reference evidence="7 8" key="1">
    <citation type="submission" date="2013-03" db="EMBL/GenBank/DDBJ databases">
        <title>The Genome Sequence of Cladophialophora psammophila CBS 110553.</title>
        <authorList>
            <consortium name="The Broad Institute Genomics Platform"/>
            <person name="Cuomo C."/>
            <person name="de Hoog S."/>
            <person name="Gorbushina A."/>
            <person name="Walker B."/>
            <person name="Young S.K."/>
            <person name="Zeng Q."/>
            <person name="Gargeya S."/>
            <person name="Fitzgerald M."/>
            <person name="Haas B."/>
            <person name="Abouelleil A."/>
            <person name="Allen A.W."/>
            <person name="Alvarado L."/>
            <person name="Arachchi H.M."/>
            <person name="Berlin A.M."/>
            <person name="Chapman S.B."/>
            <person name="Gainer-Dewar J."/>
            <person name="Goldberg J."/>
            <person name="Griggs A."/>
            <person name="Gujja S."/>
            <person name="Hansen M."/>
            <person name="Howarth C."/>
            <person name="Imamovic A."/>
            <person name="Ireland A."/>
            <person name="Larimer J."/>
            <person name="McCowan C."/>
            <person name="Murphy C."/>
            <person name="Pearson M."/>
            <person name="Poon T.W."/>
            <person name="Priest M."/>
            <person name="Roberts A."/>
            <person name="Saif S."/>
            <person name="Shea T."/>
            <person name="Sisk P."/>
            <person name="Sykes S."/>
            <person name="Wortman J."/>
            <person name="Nusbaum C."/>
            <person name="Birren B."/>
        </authorList>
    </citation>
    <scope>NUCLEOTIDE SEQUENCE [LARGE SCALE GENOMIC DNA]</scope>
    <source>
        <strain evidence="7 8">CBS 110553</strain>
    </source>
</reference>
<dbReference type="PANTHER" id="PTHR46300">
    <property type="entry name" value="P450, PUTATIVE (EUROFUNG)-RELATED-RELATED"/>
    <property type="match status" value="1"/>
</dbReference>
<dbReference type="CDD" id="cd11065">
    <property type="entry name" value="CYP64-like"/>
    <property type="match status" value="1"/>
</dbReference>
<dbReference type="InterPro" id="IPR017972">
    <property type="entry name" value="Cyt_P450_CS"/>
</dbReference>
<evidence type="ECO:0008006" key="9">
    <source>
        <dbReference type="Google" id="ProtNLM"/>
    </source>
</evidence>
<evidence type="ECO:0000256" key="6">
    <source>
        <dbReference type="RuleBase" id="RU000461"/>
    </source>
</evidence>
<dbReference type="PROSITE" id="PS00086">
    <property type="entry name" value="CYTOCHROME_P450"/>
    <property type="match status" value="1"/>
</dbReference>
<dbReference type="HOGENOM" id="CLU_001570_2_1_1"/>
<comment type="similarity">
    <text evidence="1 6">Belongs to the cytochrome P450 family.</text>
</comment>
<comment type="cofactor">
    <cofactor evidence="5">
        <name>heme</name>
        <dbReference type="ChEBI" id="CHEBI:30413"/>
    </cofactor>
</comment>
<name>W9WNJ0_9EURO</name>
<evidence type="ECO:0000313" key="7">
    <source>
        <dbReference type="EMBL" id="EXJ66231.1"/>
    </source>
</evidence>
<evidence type="ECO:0000256" key="4">
    <source>
        <dbReference type="ARBA" id="ARBA00023004"/>
    </source>
</evidence>
<keyword evidence="4 5" id="KW-0408">Iron</keyword>
<dbReference type="InterPro" id="IPR036396">
    <property type="entry name" value="Cyt_P450_sf"/>
</dbReference>
<dbReference type="SUPFAM" id="SSF48264">
    <property type="entry name" value="Cytochrome P450"/>
    <property type="match status" value="1"/>
</dbReference>
<dbReference type="Gene3D" id="1.10.630.10">
    <property type="entry name" value="Cytochrome P450"/>
    <property type="match status" value="1"/>
</dbReference>
<evidence type="ECO:0000256" key="2">
    <source>
        <dbReference type="ARBA" id="ARBA00022723"/>
    </source>
</evidence>
<keyword evidence="6" id="KW-0503">Monooxygenase</keyword>
<dbReference type="STRING" id="1182543.W9WNJ0"/>
<sequence>MSKPISLVEGVTFQSMHVGRIPKGLREPPTPAGARPFVGHSHIWNGNATCNPSETQLVKWAREYGEIYQIWQGMERWVIVCLPEAVKEIFDKHGTVTGSKARLRVAMDVLSGGFRMLFMPYGKHWRAVRSVVHQCLSITSAEKMKPSQDLESRRYLYDVLTDPENFLVHVRRYTASVIMYSTYGRRVTSLDDPTYQAIFEEAQVFGVVFGTRFMVDKYPILEKLPKFLQWWRAKYEPYHQKEVELWMGLWNGLKEQLASGIHTGCFVKKFMEVDYPKMGISEIEAAYVAGTLIEAGSDSTQNTLNSLILGLVAFPETVKAAHEELDSVVGDRLPQFEDSQRLPYIRAMVKEVMRWRSVSNDHFAHLSTGDVVYKDYFIPAGTVIVGNTWALHYDPERYPEPGRFNPARFLGTRALELSAGECINVSDPCDRDHWSFGAGRRVCPGYTLAENSLFILTARLLWAFDIIAPVDTATGK</sequence>
<dbReference type="RefSeq" id="XP_007749611.1">
    <property type="nucleotide sequence ID" value="XM_007751421.1"/>
</dbReference>
<dbReference type="eggNOG" id="KOG0156">
    <property type="taxonomic scope" value="Eukaryota"/>
</dbReference>
<dbReference type="EMBL" id="AMGX01000021">
    <property type="protein sequence ID" value="EXJ66231.1"/>
    <property type="molecule type" value="Genomic_DNA"/>
</dbReference>
<dbReference type="OrthoDB" id="1103324at2759"/>
<keyword evidence="2 5" id="KW-0479">Metal-binding</keyword>
<dbReference type="GO" id="GO:0005506">
    <property type="term" value="F:iron ion binding"/>
    <property type="evidence" value="ECO:0007669"/>
    <property type="project" value="InterPro"/>
</dbReference>
<dbReference type="InterPro" id="IPR001128">
    <property type="entry name" value="Cyt_P450"/>
</dbReference>
<organism evidence="7 8">
    <name type="scientific">Cladophialophora psammophila CBS 110553</name>
    <dbReference type="NCBI Taxonomy" id="1182543"/>
    <lineage>
        <taxon>Eukaryota</taxon>
        <taxon>Fungi</taxon>
        <taxon>Dikarya</taxon>
        <taxon>Ascomycota</taxon>
        <taxon>Pezizomycotina</taxon>
        <taxon>Eurotiomycetes</taxon>
        <taxon>Chaetothyriomycetidae</taxon>
        <taxon>Chaetothyriales</taxon>
        <taxon>Herpotrichiellaceae</taxon>
        <taxon>Cladophialophora</taxon>
    </lineage>
</organism>
<dbReference type="GO" id="GO:0016705">
    <property type="term" value="F:oxidoreductase activity, acting on paired donors, with incorporation or reduction of molecular oxygen"/>
    <property type="evidence" value="ECO:0007669"/>
    <property type="project" value="InterPro"/>
</dbReference>
<dbReference type="GO" id="GO:0004497">
    <property type="term" value="F:monooxygenase activity"/>
    <property type="evidence" value="ECO:0007669"/>
    <property type="project" value="UniProtKB-KW"/>
</dbReference>
<comment type="caution">
    <text evidence="7">The sequence shown here is derived from an EMBL/GenBank/DDBJ whole genome shotgun (WGS) entry which is preliminary data.</text>
</comment>
<dbReference type="InterPro" id="IPR050364">
    <property type="entry name" value="Cytochrome_P450_fung"/>
</dbReference>
<evidence type="ECO:0000256" key="5">
    <source>
        <dbReference type="PIRSR" id="PIRSR602401-1"/>
    </source>
</evidence>
<dbReference type="PRINTS" id="PR00385">
    <property type="entry name" value="P450"/>
</dbReference>
<accession>W9WNJ0</accession>
<evidence type="ECO:0000256" key="3">
    <source>
        <dbReference type="ARBA" id="ARBA00023002"/>
    </source>
</evidence>